<dbReference type="Proteomes" id="UP000247498">
    <property type="component" value="Unassembled WGS sequence"/>
</dbReference>
<dbReference type="EC" id="2.7.1.21" evidence="2"/>
<evidence type="ECO:0000256" key="10">
    <source>
        <dbReference type="ARBA" id="ARBA00048254"/>
    </source>
</evidence>
<dbReference type="Gene3D" id="3.30.60.20">
    <property type="match status" value="1"/>
</dbReference>
<evidence type="ECO:0000256" key="1">
    <source>
        <dbReference type="ARBA" id="ARBA00007587"/>
    </source>
</evidence>
<name>A0A2V0PAH2_9CHLO</name>
<feature type="region of interest" description="Disordered" evidence="12">
    <location>
        <begin position="1"/>
        <end position="53"/>
    </location>
</feature>
<dbReference type="FunFam" id="3.40.50.300:FF:000948">
    <property type="entry name" value="Thymidine kinase"/>
    <property type="match status" value="1"/>
</dbReference>
<dbReference type="EMBL" id="BDRX01000081">
    <property type="protein sequence ID" value="GBF96519.1"/>
    <property type="molecule type" value="Genomic_DNA"/>
</dbReference>
<keyword evidence="4" id="KW-0808">Transferase</keyword>
<dbReference type="SUPFAM" id="SSF52540">
    <property type="entry name" value="P-loop containing nucleoside triphosphate hydrolases"/>
    <property type="match status" value="1"/>
</dbReference>
<gene>
    <name evidence="13" type="ORF">Rsub_09861</name>
</gene>
<comment type="caution">
    <text evidence="13">The sequence shown here is derived from an EMBL/GenBank/DDBJ whole genome shotgun (WGS) entry which is preliminary data.</text>
</comment>
<keyword evidence="14" id="KW-1185">Reference proteome</keyword>
<feature type="compositionally biased region" description="Low complexity" evidence="12">
    <location>
        <begin position="1"/>
        <end position="25"/>
    </location>
</feature>
<dbReference type="STRING" id="307507.A0A2V0PAH2"/>
<evidence type="ECO:0000313" key="13">
    <source>
        <dbReference type="EMBL" id="GBF96519.1"/>
    </source>
</evidence>
<dbReference type="GO" id="GO:0046104">
    <property type="term" value="P:thymidine metabolic process"/>
    <property type="evidence" value="ECO:0007669"/>
    <property type="project" value="TreeGrafter"/>
</dbReference>
<comment type="similarity">
    <text evidence="1 11">Belongs to the thymidine kinase family.</text>
</comment>
<sequence>MLSPAKVAGQAALPAAAAAPAAPGHPRARRGLHLLRAEPQPPHDHDGRPPACVEQDCAPAAQQQRLAAAKHPPAHGAACDVAAAAQPDQAAPAGPCPGVYAGPPRVPEAEDQPLPASWVEESAPPALARPRGGSACGDVHVIMGPMFAGKSTALLDQVDALRREGRSVVLVKSALDTRYARSWVVTHDGRRARCHTASSLREFAAQLGGSLDRFDAVAVDEAQFFPDLVEFALEQAEGAGRHVVVAGLSTDYRRRSFGDIVHLVPHATRIQRLTANCFYCSGPAAYTVRIAGAGDGGGAQTLVGGADRYRPACGRCYRECTAAQPA</sequence>
<evidence type="ECO:0000256" key="4">
    <source>
        <dbReference type="ARBA" id="ARBA00022679"/>
    </source>
</evidence>
<dbReference type="InterPro" id="IPR001267">
    <property type="entry name" value="Thymidine_kinase"/>
</dbReference>
<dbReference type="GO" id="GO:0004797">
    <property type="term" value="F:thymidine kinase activity"/>
    <property type="evidence" value="ECO:0007669"/>
    <property type="project" value="UniProtKB-EC"/>
</dbReference>
<dbReference type="Gene3D" id="3.40.50.300">
    <property type="entry name" value="P-loop containing nucleotide triphosphate hydrolases"/>
    <property type="match status" value="1"/>
</dbReference>
<keyword evidence="6" id="KW-0547">Nucleotide-binding</keyword>
<dbReference type="GO" id="GO:0005524">
    <property type="term" value="F:ATP binding"/>
    <property type="evidence" value="ECO:0007669"/>
    <property type="project" value="UniProtKB-KW"/>
</dbReference>
<evidence type="ECO:0000256" key="9">
    <source>
        <dbReference type="ARBA" id="ARBA00022840"/>
    </source>
</evidence>
<dbReference type="PANTHER" id="PTHR11441">
    <property type="entry name" value="THYMIDINE KINASE"/>
    <property type="match status" value="1"/>
</dbReference>
<dbReference type="FunCoup" id="A0A2V0PAH2">
    <property type="interactions" value="373"/>
</dbReference>
<keyword evidence="9" id="KW-0067">ATP-binding</keyword>
<evidence type="ECO:0000256" key="11">
    <source>
        <dbReference type="RuleBase" id="RU004165"/>
    </source>
</evidence>
<comment type="catalytic activity">
    <reaction evidence="10">
        <text>thymidine + ATP = dTMP + ADP + H(+)</text>
        <dbReference type="Rhea" id="RHEA:19129"/>
        <dbReference type="ChEBI" id="CHEBI:15378"/>
        <dbReference type="ChEBI" id="CHEBI:17748"/>
        <dbReference type="ChEBI" id="CHEBI:30616"/>
        <dbReference type="ChEBI" id="CHEBI:63528"/>
        <dbReference type="ChEBI" id="CHEBI:456216"/>
        <dbReference type="EC" id="2.7.1.21"/>
    </reaction>
</comment>
<dbReference type="InParanoid" id="A0A2V0PAH2"/>
<evidence type="ECO:0000256" key="5">
    <source>
        <dbReference type="ARBA" id="ARBA00022723"/>
    </source>
</evidence>
<reference evidence="13 14" key="1">
    <citation type="journal article" date="2018" name="Sci. Rep.">
        <title>Raphidocelis subcapitata (=Pseudokirchneriella subcapitata) provides an insight into genome evolution and environmental adaptations in the Sphaeropleales.</title>
        <authorList>
            <person name="Suzuki S."/>
            <person name="Yamaguchi H."/>
            <person name="Nakajima N."/>
            <person name="Kawachi M."/>
        </authorList>
    </citation>
    <scope>NUCLEOTIDE SEQUENCE [LARGE SCALE GENOMIC DNA]</scope>
    <source>
        <strain evidence="13 14">NIES-35</strain>
    </source>
</reference>
<dbReference type="SUPFAM" id="SSF57716">
    <property type="entry name" value="Glucocorticoid receptor-like (DNA-binding domain)"/>
    <property type="match status" value="1"/>
</dbReference>
<proteinExistence type="inferred from homology"/>
<protein>
    <recommendedName>
        <fullName evidence="2">thymidine kinase</fullName>
        <ecNumber evidence="2">2.7.1.21</ecNumber>
    </recommendedName>
</protein>
<dbReference type="GO" id="GO:0046872">
    <property type="term" value="F:metal ion binding"/>
    <property type="evidence" value="ECO:0007669"/>
    <property type="project" value="UniProtKB-KW"/>
</dbReference>
<organism evidence="13 14">
    <name type="scientific">Raphidocelis subcapitata</name>
    <dbReference type="NCBI Taxonomy" id="307507"/>
    <lineage>
        <taxon>Eukaryota</taxon>
        <taxon>Viridiplantae</taxon>
        <taxon>Chlorophyta</taxon>
        <taxon>core chlorophytes</taxon>
        <taxon>Chlorophyceae</taxon>
        <taxon>CS clade</taxon>
        <taxon>Sphaeropleales</taxon>
        <taxon>Selenastraceae</taxon>
        <taxon>Raphidocelis</taxon>
    </lineage>
</organism>
<evidence type="ECO:0000256" key="2">
    <source>
        <dbReference type="ARBA" id="ARBA00012118"/>
    </source>
</evidence>
<evidence type="ECO:0000313" key="14">
    <source>
        <dbReference type="Proteomes" id="UP000247498"/>
    </source>
</evidence>
<dbReference type="GO" id="GO:0071897">
    <property type="term" value="P:DNA biosynthetic process"/>
    <property type="evidence" value="ECO:0007669"/>
    <property type="project" value="UniProtKB-KW"/>
</dbReference>
<evidence type="ECO:0000256" key="6">
    <source>
        <dbReference type="ARBA" id="ARBA00022741"/>
    </source>
</evidence>
<dbReference type="Pfam" id="PF00265">
    <property type="entry name" value="TK"/>
    <property type="match status" value="1"/>
</dbReference>
<accession>A0A2V0PAH2</accession>
<evidence type="ECO:0000256" key="8">
    <source>
        <dbReference type="ARBA" id="ARBA00022833"/>
    </source>
</evidence>
<evidence type="ECO:0000256" key="12">
    <source>
        <dbReference type="SAM" id="MobiDB-lite"/>
    </source>
</evidence>
<keyword evidence="7" id="KW-0418">Kinase</keyword>
<evidence type="ECO:0000256" key="3">
    <source>
        <dbReference type="ARBA" id="ARBA00022634"/>
    </source>
</evidence>
<dbReference type="InterPro" id="IPR027417">
    <property type="entry name" value="P-loop_NTPase"/>
</dbReference>
<dbReference type="PANTHER" id="PTHR11441:SF0">
    <property type="entry name" value="THYMIDINE KINASE, CYTOSOLIC"/>
    <property type="match status" value="1"/>
</dbReference>
<keyword evidence="8" id="KW-0862">Zinc</keyword>
<keyword evidence="3" id="KW-0237">DNA synthesis</keyword>
<dbReference type="AlphaFoldDB" id="A0A2V0PAH2"/>
<keyword evidence="5" id="KW-0479">Metal-binding</keyword>
<dbReference type="OrthoDB" id="439028at2759"/>
<evidence type="ECO:0000256" key="7">
    <source>
        <dbReference type="ARBA" id="ARBA00022777"/>
    </source>
</evidence>